<dbReference type="EMBL" id="MH443101">
    <property type="protein sequence ID" value="AXH43544.1"/>
    <property type="molecule type" value="Genomic_DNA"/>
</dbReference>
<dbReference type="Proteomes" id="UP000310697">
    <property type="component" value="Segment"/>
</dbReference>
<name>A0A4Y1NRD8_9CAUD</name>
<organism evidence="1 2">
    <name type="scientific">Erwinia phage vB_EhrS_59</name>
    <dbReference type="NCBI Taxonomy" id="2283025"/>
    <lineage>
        <taxon>Viruses</taxon>
        <taxon>Duplodnaviria</taxon>
        <taxon>Heunggongvirae</taxon>
        <taxon>Uroviricota</taxon>
        <taxon>Caudoviricetes</taxon>
        <taxon>Feofaniavirus</taxon>
        <taxon>Feofaniavirus Eho59</taxon>
    </lineage>
</organism>
<evidence type="ECO:0000313" key="1">
    <source>
        <dbReference type="EMBL" id="AXH43544.1"/>
    </source>
</evidence>
<keyword evidence="2" id="KW-1185">Reference proteome</keyword>
<evidence type="ECO:0000313" key="2">
    <source>
        <dbReference type="Proteomes" id="UP000310697"/>
    </source>
</evidence>
<proteinExistence type="predicted"/>
<reference evidence="1 2" key="1">
    <citation type="journal article" date="2019" name="J. Basic Microbiol.">
        <title>Complete genome sequence analysis of temperate Erwinia bacteriophages 49 and 59.</title>
        <authorList>
            <person name="Zlatohurska M."/>
            <person name="Gorb T."/>
            <person name="Romaniuk L."/>
            <person name="Korol N."/>
            <person name="Faidiuk Y."/>
            <person name="Kropinski A.M."/>
            <person name="Kushkina A."/>
            <person name="Tovkach F."/>
        </authorList>
    </citation>
    <scope>NUCLEOTIDE SEQUENCE [LARGE SCALE GENOMIC DNA]</scope>
</reference>
<protein>
    <submittedName>
        <fullName evidence="1">Excisionase</fullName>
    </submittedName>
</protein>
<gene>
    <name evidence="1" type="ORF">MZUP2_260</name>
</gene>
<accession>A0A4Y1NRD8</accession>
<sequence>MTDFRMDDVLFNLCDAASFLRKSPRTVRQLIKDRKLRAGKSGSNGGGRLEILKSSCLEYIHNQQQNQAVNAENGHSERKAVWRSNNVTEIGTVTSSNRVAKELGAALIRQTGSKRRNSMTG</sequence>